<dbReference type="RefSeq" id="XP_067519482.1">
    <property type="nucleotide sequence ID" value="XM_067663381.1"/>
</dbReference>
<organism evidence="2 3">
    <name type="scientific">Rhizopus delemar (strain RA 99-880 / ATCC MYA-4621 / FGSC 9543 / NRRL 43880)</name>
    <name type="common">Mucormycosis agent</name>
    <name type="synonym">Rhizopus arrhizus var. delemar</name>
    <dbReference type="NCBI Taxonomy" id="246409"/>
    <lineage>
        <taxon>Eukaryota</taxon>
        <taxon>Fungi</taxon>
        <taxon>Fungi incertae sedis</taxon>
        <taxon>Mucoromycota</taxon>
        <taxon>Mucoromycotina</taxon>
        <taxon>Mucoromycetes</taxon>
        <taxon>Mucorales</taxon>
        <taxon>Mucorineae</taxon>
        <taxon>Rhizopodaceae</taxon>
        <taxon>Rhizopus</taxon>
    </lineage>
</organism>
<evidence type="ECO:0000256" key="1">
    <source>
        <dbReference type="SAM" id="Phobius"/>
    </source>
</evidence>
<keyword evidence="1" id="KW-0472">Membrane</keyword>
<keyword evidence="1" id="KW-1133">Transmembrane helix</keyword>
<dbReference type="AlphaFoldDB" id="I1C6K6"/>
<keyword evidence="3" id="KW-1185">Reference proteome</keyword>
<dbReference type="OrthoDB" id="2279264at2759"/>
<accession>I1C6K6</accession>
<name>I1C6K6_RHIO9</name>
<dbReference type="GeneID" id="93615762"/>
<dbReference type="Proteomes" id="UP000009138">
    <property type="component" value="Unassembled WGS sequence"/>
</dbReference>
<protein>
    <submittedName>
        <fullName evidence="2">Uncharacterized protein</fullName>
    </submittedName>
</protein>
<feature type="transmembrane region" description="Helical" evidence="1">
    <location>
        <begin position="26"/>
        <end position="48"/>
    </location>
</feature>
<keyword evidence="1" id="KW-0812">Transmembrane</keyword>
<proteinExistence type="predicted"/>
<gene>
    <name evidence="2" type="ORF">RO3G_08791</name>
</gene>
<reference evidence="2 3" key="1">
    <citation type="journal article" date="2009" name="PLoS Genet.">
        <title>Genomic analysis of the basal lineage fungus Rhizopus oryzae reveals a whole-genome duplication.</title>
        <authorList>
            <person name="Ma L.-J."/>
            <person name="Ibrahim A.S."/>
            <person name="Skory C."/>
            <person name="Grabherr M.G."/>
            <person name="Burger G."/>
            <person name="Butler M."/>
            <person name="Elias M."/>
            <person name="Idnurm A."/>
            <person name="Lang B.F."/>
            <person name="Sone T."/>
            <person name="Abe A."/>
            <person name="Calvo S.E."/>
            <person name="Corrochano L.M."/>
            <person name="Engels R."/>
            <person name="Fu J."/>
            <person name="Hansberg W."/>
            <person name="Kim J.-M."/>
            <person name="Kodira C.D."/>
            <person name="Koehrsen M.J."/>
            <person name="Liu B."/>
            <person name="Miranda-Saavedra D."/>
            <person name="O'Leary S."/>
            <person name="Ortiz-Castellanos L."/>
            <person name="Poulter R."/>
            <person name="Rodriguez-Romero J."/>
            <person name="Ruiz-Herrera J."/>
            <person name="Shen Y.-Q."/>
            <person name="Zeng Q."/>
            <person name="Galagan J."/>
            <person name="Birren B.W."/>
            <person name="Cuomo C.A."/>
            <person name="Wickes B.L."/>
        </authorList>
    </citation>
    <scope>NUCLEOTIDE SEQUENCE [LARGE SCALE GENOMIC DNA]</scope>
    <source>
        <strain evidence="3">RA 99-880 / ATCC MYA-4621 / FGSC 9543 / NRRL 43880</strain>
    </source>
</reference>
<sequence>MLKTQHHYADLVERDHKGGVPVNYQVLFPLLDCPSIPIFTYVCLVLAYQLLGQKEQQHFTHTACQGFYRLCIFSKEAIDRYSLRNTISFQVTASSVQFFTMQLEFPFLYTVTELARLRIPTRKCDLLDLMGRVDNLLFVASLY</sequence>
<evidence type="ECO:0000313" key="3">
    <source>
        <dbReference type="Proteomes" id="UP000009138"/>
    </source>
</evidence>
<dbReference type="InParanoid" id="I1C6K6"/>
<evidence type="ECO:0000313" key="2">
    <source>
        <dbReference type="EMBL" id="EIE84086.1"/>
    </source>
</evidence>
<dbReference type="VEuPathDB" id="FungiDB:RO3G_08791"/>
<dbReference type="EMBL" id="CH476737">
    <property type="protein sequence ID" value="EIE84086.1"/>
    <property type="molecule type" value="Genomic_DNA"/>
</dbReference>